<keyword evidence="2" id="KW-0677">Repeat</keyword>
<organism evidence="7 8">
    <name type="scientific">Streptomyces cavernicola</name>
    <dbReference type="NCBI Taxonomy" id="3043613"/>
    <lineage>
        <taxon>Bacteria</taxon>
        <taxon>Bacillati</taxon>
        <taxon>Actinomycetota</taxon>
        <taxon>Actinomycetes</taxon>
        <taxon>Kitasatosporales</taxon>
        <taxon>Streptomycetaceae</taxon>
        <taxon>Streptomyces</taxon>
    </lineage>
</organism>
<evidence type="ECO:0000256" key="2">
    <source>
        <dbReference type="ARBA" id="ARBA00022737"/>
    </source>
</evidence>
<proteinExistence type="predicted"/>
<evidence type="ECO:0000256" key="4">
    <source>
        <dbReference type="ARBA" id="ARBA00023180"/>
    </source>
</evidence>
<dbReference type="RefSeq" id="WP_282543213.1">
    <property type="nucleotide sequence ID" value="NZ_JASCIQ010000015.1"/>
</dbReference>
<evidence type="ECO:0000256" key="5">
    <source>
        <dbReference type="SAM" id="MobiDB-lite"/>
    </source>
</evidence>
<evidence type="ECO:0000256" key="3">
    <source>
        <dbReference type="ARBA" id="ARBA00022801"/>
    </source>
</evidence>
<evidence type="ECO:0000313" key="7">
    <source>
        <dbReference type="EMBL" id="MDI3405267.1"/>
    </source>
</evidence>
<gene>
    <name evidence="7" type="ORF">QIS96_15740</name>
</gene>
<dbReference type="InterPro" id="IPR028994">
    <property type="entry name" value="Integrin_alpha_N"/>
</dbReference>
<dbReference type="PANTHER" id="PTHR23221:SF7">
    <property type="entry name" value="PHOSPHATIDYLINOSITOL-GLYCAN-SPECIFIC PHOSPHOLIPASE D"/>
    <property type="match status" value="1"/>
</dbReference>
<reference evidence="7 8" key="1">
    <citation type="submission" date="2023-05" db="EMBL/GenBank/DDBJ databases">
        <title>Draft genome sequence of Streptomyces sp. B-S-A6 isolated from a cave soil in Thailand.</title>
        <authorList>
            <person name="Chamroensaksri N."/>
            <person name="Muangham S."/>
        </authorList>
    </citation>
    <scope>NUCLEOTIDE SEQUENCE [LARGE SCALE GENOMIC DNA]</scope>
    <source>
        <strain evidence="7 8">B-S-A6</strain>
    </source>
</reference>
<evidence type="ECO:0000256" key="6">
    <source>
        <dbReference type="SAM" id="SignalP"/>
    </source>
</evidence>
<feature type="compositionally biased region" description="Basic and acidic residues" evidence="5">
    <location>
        <begin position="104"/>
        <end position="113"/>
    </location>
</feature>
<protein>
    <submittedName>
        <fullName evidence="7">FG-GAP-like repeat-containing protein</fullName>
    </submittedName>
</protein>
<dbReference type="PROSITE" id="PS51318">
    <property type="entry name" value="TAT"/>
    <property type="match status" value="1"/>
</dbReference>
<dbReference type="EMBL" id="JASCIQ010000015">
    <property type="protein sequence ID" value="MDI3405267.1"/>
    <property type="molecule type" value="Genomic_DNA"/>
</dbReference>
<dbReference type="InterPro" id="IPR000413">
    <property type="entry name" value="Integrin_alpha"/>
</dbReference>
<feature type="chain" id="PRO_5045841021" evidence="6">
    <location>
        <begin position="39"/>
        <end position="485"/>
    </location>
</feature>
<dbReference type="InterPro" id="IPR013517">
    <property type="entry name" value="FG-GAP"/>
</dbReference>
<dbReference type="PRINTS" id="PR01185">
    <property type="entry name" value="INTEGRINA"/>
</dbReference>
<feature type="signal peptide" evidence="6">
    <location>
        <begin position="1"/>
        <end position="38"/>
    </location>
</feature>
<dbReference type="PROSITE" id="PS51470">
    <property type="entry name" value="FG_GAP"/>
    <property type="match status" value="3"/>
</dbReference>
<dbReference type="PANTHER" id="PTHR23221">
    <property type="entry name" value="GLYCOSYLPHOSPHATIDYLINOSITOL PHOSPHOLIPASE D"/>
    <property type="match status" value="1"/>
</dbReference>
<feature type="region of interest" description="Disordered" evidence="5">
    <location>
        <begin position="85"/>
        <end position="113"/>
    </location>
</feature>
<dbReference type="Pfam" id="PF13517">
    <property type="entry name" value="FG-GAP_3"/>
    <property type="match status" value="1"/>
</dbReference>
<keyword evidence="1 6" id="KW-0732">Signal</keyword>
<dbReference type="InterPro" id="IPR013519">
    <property type="entry name" value="Int_alpha_beta-p"/>
</dbReference>
<dbReference type="Pfam" id="PF01839">
    <property type="entry name" value="FG-GAP"/>
    <property type="match status" value="5"/>
</dbReference>
<sequence>MSQPHHKRSRRPVVLGSAVVAAALAGGLLLALPGGASAAGSGLADDFDGDGYRDLATGAPGAVAGGKAKAGAVVVNYGSSSGISSARRKVTSQSSSGVPGASETSDRFGTELAHGDLNDDGYGDLVVGTPLEDVPGDVDRGAVTILWGGSSGLSGGTTVSDPNASGHDRFGQSLAVGDFTGDGKADLAVGSTGKDVWVFKGGFTKSGGPAGKLRFDAQIEAGAYPDGAVQLAAGDFDDDGTDDVVVGSWAGNFVYRGASTGPTLQTEAGEGNPGALTAADFDRDGHDDLVVGSDYVSVTDQTAKGGYATVFYGGTAGVDTARSAVFSQATAGVPGTDEYHDSFGGALATGDVNGDGYPDLAVGANFETIGSANTAGNVWVLRGGASGLTATGAQSFNQGTSGVPGANESSDLFGDAVHLADHDKDGRADLSVGAAGENSDDGAVWVLRGSTGGITTTEAVSFGATSVGIGNSGEDPMFGDVMSGH</sequence>
<name>A0ABT6SAQ1_9ACTN</name>
<dbReference type="Gene3D" id="2.130.10.130">
    <property type="entry name" value="Integrin alpha, N-terminal"/>
    <property type="match status" value="4"/>
</dbReference>
<evidence type="ECO:0000313" key="8">
    <source>
        <dbReference type="Proteomes" id="UP001223978"/>
    </source>
</evidence>
<dbReference type="SUPFAM" id="SSF69318">
    <property type="entry name" value="Integrin alpha N-terminal domain"/>
    <property type="match status" value="2"/>
</dbReference>
<evidence type="ECO:0000256" key="1">
    <source>
        <dbReference type="ARBA" id="ARBA00022729"/>
    </source>
</evidence>
<dbReference type="Proteomes" id="UP001223978">
    <property type="component" value="Unassembled WGS sequence"/>
</dbReference>
<accession>A0ABT6SAQ1</accession>
<comment type="caution">
    <text evidence="7">The sequence shown here is derived from an EMBL/GenBank/DDBJ whole genome shotgun (WGS) entry which is preliminary data.</text>
</comment>
<keyword evidence="3" id="KW-0378">Hydrolase</keyword>
<keyword evidence="4" id="KW-0325">Glycoprotein</keyword>
<dbReference type="SMART" id="SM00191">
    <property type="entry name" value="Int_alpha"/>
    <property type="match status" value="6"/>
</dbReference>
<keyword evidence="8" id="KW-1185">Reference proteome</keyword>
<dbReference type="InterPro" id="IPR006311">
    <property type="entry name" value="TAT_signal"/>
</dbReference>